<dbReference type="STRING" id="168384.SAMN05660368_00005"/>
<accession>C6LCV8</accession>
<evidence type="ECO:0000256" key="8">
    <source>
        <dbReference type="ARBA" id="ARBA00022840"/>
    </source>
</evidence>
<dbReference type="FunFam" id="3.30.63.10:FF:000002">
    <property type="entry name" value="Guanylate kinase 1"/>
    <property type="match status" value="1"/>
</dbReference>
<dbReference type="PROSITE" id="PS50052">
    <property type="entry name" value="GUANYLATE_KINASE_2"/>
    <property type="match status" value="1"/>
</dbReference>
<dbReference type="RefSeq" id="WP_006861250.1">
    <property type="nucleotide sequence ID" value="NZ_ACCL02000005.1"/>
</dbReference>
<evidence type="ECO:0000256" key="5">
    <source>
        <dbReference type="ARBA" id="ARBA00022679"/>
    </source>
</evidence>
<feature type="domain" description="Guanylate kinase-like" evidence="12">
    <location>
        <begin position="5"/>
        <end position="183"/>
    </location>
</feature>
<protein>
    <recommendedName>
        <fullName evidence="4 11">Guanylate kinase</fullName>
        <ecNumber evidence="3 11">2.7.4.8</ecNumber>
    </recommendedName>
    <alternativeName>
        <fullName evidence="9 11">GMP kinase</fullName>
    </alternativeName>
</protein>
<dbReference type="PANTHER" id="PTHR23117:SF13">
    <property type="entry name" value="GUANYLATE KINASE"/>
    <property type="match status" value="1"/>
</dbReference>
<sequence>MKARGILLVISGFAGTGKGTLVSALLEKYDNYALSVSATTRSPRPGEVDGVHYFFKSQEEFRAMIQADELIEYAQYVDNFYGTPRAYVEQKLSEGKDVILEIEMQGALKIKERFPDTLLLFVVPPDADTLQSRLAGRGTETADVIKKRLRRAVEETAYISQYDYLVVNDKIDVCVEEMHAIIQSEHFRVDRNLDFVETLRKDMEKFR</sequence>
<dbReference type="OrthoDB" id="9808150at2"/>
<comment type="similarity">
    <text evidence="2 11">Belongs to the guanylate kinase family.</text>
</comment>
<dbReference type="HAMAP" id="MF_00328">
    <property type="entry name" value="Guanylate_kinase"/>
    <property type="match status" value="1"/>
</dbReference>
<dbReference type="InterPro" id="IPR020590">
    <property type="entry name" value="Guanylate_kinase_CS"/>
</dbReference>
<dbReference type="GO" id="GO:0004385">
    <property type="term" value="F:GMP kinase activity"/>
    <property type="evidence" value="ECO:0007669"/>
    <property type="project" value="UniProtKB-UniRule"/>
</dbReference>
<evidence type="ECO:0000256" key="2">
    <source>
        <dbReference type="ARBA" id="ARBA00005790"/>
    </source>
</evidence>
<dbReference type="EMBL" id="ACCL02000005">
    <property type="protein sequence ID" value="EET61772.1"/>
    <property type="molecule type" value="Genomic_DNA"/>
</dbReference>
<evidence type="ECO:0000256" key="10">
    <source>
        <dbReference type="ARBA" id="ARBA00048594"/>
    </source>
</evidence>
<keyword evidence="11" id="KW-0963">Cytoplasm</keyword>
<evidence type="ECO:0000256" key="6">
    <source>
        <dbReference type="ARBA" id="ARBA00022741"/>
    </source>
</evidence>
<dbReference type="AlphaFoldDB" id="C6LCV8"/>
<name>C6LCV8_9FIRM</name>
<keyword evidence="6 11" id="KW-0547">Nucleotide-binding</keyword>
<keyword evidence="14" id="KW-1185">Reference proteome</keyword>
<gene>
    <name evidence="11 13" type="primary">gmk</name>
    <name evidence="13" type="ORF">BRYFOR_06456</name>
</gene>
<dbReference type="Pfam" id="PF00625">
    <property type="entry name" value="Guanylate_kin"/>
    <property type="match status" value="1"/>
</dbReference>
<comment type="caution">
    <text evidence="13">The sequence shown here is derived from an EMBL/GenBank/DDBJ whole genome shotgun (WGS) entry which is preliminary data.</text>
</comment>
<keyword evidence="5 11" id="KW-0808">Transferase</keyword>
<dbReference type="CDD" id="cd00071">
    <property type="entry name" value="GMPK"/>
    <property type="match status" value="1"/>
</dbReference>
<organism evidence="13 14">
    <name type="scientific">Marvinbryantia formatexigens DSM 14469</name>
    <dbReference type="NCBI Taxonomy" id="478749"/>
    <lineage>
        <taxon>Bacteria</taxon>
        <taxon>Bacillati</taxon>
        <taxon>Bacillota</taxon>
        <taxon>Clostridia</taxon>
        <taxon>Lachnospirales</taxon>
        <taxon>Lachnospiraceae</taxon>
        <taxon>Marvinbryantia</taxon>
    </lineage>
</organism>
<dbReference type="GO" id="GO:0005524">
    <property type="term" value="F:ATP binding"/>
    <property type="evidence" value="ECO:0007669"/>
    <property type="project" value="UniProtKB-UniRule"/>
</dbReference>
<keyword evidence="7 11" id="KW-0418">Kinase</keyword>
<dbReference type="EC" id="2.7.4.8" evidence="3 11"/>
<evidence type="ECO:0000256" key="1">
    <source>
        <dbReference type="ARBA" id="ARBA00003531"/>
    </source>
</evidence>
<dbReference type="Gene3D" id="3.30.63.10">
    <property type="entry name" value="Guanylate Kinase phosphate binding domain"/>
    <property type="match status" value="1"/>
</dbReference>
<dbReference type="eggNOG" id="COG0194">
    <property type="taxonomic scope" value="Bacteria"/>
</dbReference>
<dbReference type="SMART" id="SM00072">
    <property type="entry name" value="GuKc"/>
    <property type="match status" value="1"/>
</dbReference>
<evidence type="ECO:0000256" key="4">
    <source>
        <dbReference type="ARBA" id="ARBA00016296"/>
    </source>
</evidence>
<dbReference type="GO" id="GO:0005829">
    <property type="term" value="C:cytosol"/>
    <property type="evidence" value="ECO:0007669"/>
    <property type="project" value="TreeGrafter"/>
</dbReference>
<evidence type="ECO:0000313" key="13">
    <source>
        <dbReference type="EMBL" id="EET61772.1"/>
    </source>
</evidence>
<feature type="binding site" evidence="11">
    <location>
        <begin position="12"/>
        <end position="19"/>
    </location>
    <ligand>
        <name>ATP</name>
        <dbReference type="ChEBI" id="CHEBI:30616"/>
    </ligand>
</feature>
<dbReference type="PANTHER" id="PTHR23117">
    <property type="entry name" value="GUANYLATE KINASE-RELATED"/>
    <property type="match status" value="1"/>
</dbReference>
<evidence type="ECO:0000313" key="14">
    <source>
        <dbReference type="Proteomes" id="UP000005561"/>
    </source>
</evidence>
<keyword evidence="8 11" id="KW-0067">ATP-binding</keyword>
<dbReference type="InterPro" id="IPR008145">
    <property type="entry name" value="GK/Ca_channel_bsu"/>
</dbReference>
<comment type="subcellular location">
    <subcellularLocation>
        <location evidence="11">Cytoplasm</location>
    </subcellularLocation>
</comment>
<evidence type="ECO:0000256" key="11">
    <source>
        <dbReference type="HAMAP-Rule" id="MF_00328"/>
    </source>
</evidence>
<evidence type="ECO:0000256" key="3">
    <source>
        <dbReference type="ARBA" id="ARBA00012961"/>
    </source>
</evidence>
<dbReference type="Proteomes" id="UP000005561">
    <property type="component" value="Unassembled WGS sequence"/>
</dbReference>
<evidence type="ECO:0000259" key="12">
    <source>
        <dbReference type="PROSITE" id="PS50052"/>
    </source>
</evidence>
<evidence type="ECO:0000256" key="7">
    <source>
        <dbReference type="ARBA" id="ARBA00022777"/>
    </source>
</evidence>
<reference evidence="13" key="1">
    <citation type="submission" date="2009-07" db="EMBL/GenBank/DDBJ databases">
        <authorList>
            <person name="Weinstock G."/>
            <person name="Sodergren E."/>
            <person name="Clifton S."/>
            <person name="Fulton L."/>
            <person name="Fulton B."/>
            <person name="Courtney L."/>
            <person name="Fronick C."/>
            <person name="Harrison M."/>
            <person name="Strong C."/>
            <person name="Farmer C."/>
            <person name="Delahaunty K."/>
            <person name="Markovic C."/>
            <person name="Hall O."/>
            <person name="Minx P."/>
            <person name="Tomlinson C."/>
            <person name="Mitreva M."/>
            <person name="Nelson J."/>
            <person name="Hou S."/>
            <person name="Wollam A."/>
            <person name="Pepin K.H."/>
            <person name="Johnson M."/>
            <person name="Bhonagiri V."/>
            <person name="Nash W.E."/>
            <person name="Warren W."/>
            <person name="Chinwalla A."/>
            <person name="Mardis E.R."/>
            <person name="Wilson R.K."/>
        </authorList>
    </citation>
    <scope>NUCLEOTIDE SEQUENCE [LARGE SCALE GENOMIC DNA]</scope>
    <source>
        <strain evidence="13">DSM 14469</strain>
    </source>
</reference>
<dbReference type="SUPFAM" id="SSF52540">
    <property type="entry name" value="P-loop containing nucleoside triphosphate hydrolases"/>
    <property type="match status" value="1"/>
</dbReference>
<dbReference type="InterPro" id="IPR017665">
    <property type="entry name" value="Guanylate_kinase"/>
</dbReference>
<dbReference type="Gene3D" id="3.40.50.300">
    <property type="entry name" value="P-loop containing nucleotide triphosphate hydrolases"/>
    <property type="match status" value="1"/>
</dbReference>
<evidence type="ECO:0000256" key="9">
    <source>
        <dbReference type="ARBA" id="ARBA00030128"/>
    </source>
</evidence>
<comment type="catalytic activity">
    <reaction evidence="10 11">
        <text>GMP + ATP = GDP + ADP</text>
        <dbReference type="Rhea" id="RHEA:20780"/>
        <dbReference type="ChEBI" id="CHEBI:30616"/>
        <dbReference type="ChEBI" id="CHEBI:58115"/>
        <dbReference type="ChEBI" id="CHEBI:58189"/>
        <dbReference type="ChEBI" id="CHEBI:456216"/>
        <dbReference type="EC" id="2.7.4.8"/>
    </reaction>
</comment>
<dbReference type="InterPro" id="IPR027417">
    <property type="entry name" value="P-loop_NTPase"/>
</dbReference>
<comment type="function">
    <text evidence="1 11">Essential for recycling GMP and indirectly, cGMP.</text>
</comment>
<dbReference type="PROSITE" id="PS00856">
    <property type="entry name" value="GUANYLATE_KINASE_1"/>
    <property type="match status" value="1"/>
</dbReference>
<dbReference type="NCBIfam" id="TIGR03263">
    <property type="entry name" value="guanyl_kin"/>
    <property type="match status" value="1"/>
</dbReference>
<dbReference type="InterPro" id="IPR008144">
    <property type="entry name" value="Guanylate_kin-like_dom"/>
</dbReference>
<proteinExistence type="inferred from homology"/>